<name>A0AC61NNT5_9BACT</name>
<accession>A0AC61NNT5</accession>
<evidence type="ECO:0000313" key="1">
    <source>
        <dbReference type="EMBL" id="QZE15137.1"/>
    </source>
</evidence>
<evidence type="ECO:0000313" key="2">
    <source>
        <dbReference type="Proteomes" id="UP000826212"/>
    </source>
</evidence>
<keyword evidence="2" id="KW-1185">Reference proteome</keyword>
<dbReference type="EMBL" id="CP081303">
    <property type="protein sequence ID" value="QZE15137.1"/>
    <property type="molecule type" value="Genomic_DNA"/>
</dbReference>
<reference evidence="1" key="1">
    <citation type="submission" date="2021-08" db="EMBL/GenBank/DDBJ databases">
        <title>Novel anaerobic bacterium isolated from sea squirt in East Sea, Republic of Korea.</title>
        <authorList>
            <person name="Nguyen T.H."/>
            <person name="Li Z."/>
            <person name="Lee Y.-J."/>
            <person name="Ko J."/>
            <person name="Kim S.-G."/>
        </authorList>
    </citation>
    <scope>NUCLEOTIDE SEQUENCE</scope>
    <source>
        <strain evidence="1">KCTC 25031</strain>
    </source>
</reference>
<organism evidence="1 2">
    <name type="scientific">Halosquirtibacter laminarini</name>
    <dbReference type="NCBI Taxonomy" id="3374600"/>
    <lineage>
        <taxon>Bacteria</taxon>
        <taxon>Pseudomonadati</taxon>
        <taxon>Bacteroidota</taxon>
        <taxon>Bacteroidia</taxon>
        <taxon>Marinilabiliales</taxon>
        <taxon>Prolixibacteraceae</taxon>
        <taxon>Halosquirtibacter</taxon>
    </lineage>
</organism>
<protein>
    <submittedName>
        <fullName evidence="1">Uncharacterized protein</fullName>
    </submittedName>
</protein>
<dbReference type="Proteomes" id="UP000826212">
    <property type="component" value="Chromosome"/>
</dbReference>
<gene>
    <name evidence="1" type="ORF">K4L44_04715</name>
</gene>
<proteinExistence type="predicted"/>
<sequence length="173" mass="20065">MNDFVTVTVNDTNILIDLHSIGLLELFFQLSIEIHTTDFIVNEVTENEQKDILTRNISNNNLQVKSFDAKELSDLFYFHSQQKSNVSIPDCSVWSYAKNNNYVLLTGDGNLRRDAQEDGVDVRGILYVFTLLLDERLIDYNTAISKLEALLRTNARLPHKLFNKYISEWKKKF</sequence>